<name>A0A147IL48_9SPHN</name>
<organism evidence="2 3">
    <name type="scientific">Sphingomonas sanguinis</name>
    <dbReference type="NCBI Taxonomy" id="33051"/>
    <lineage>
        <taxon>Bacteria</taxon>
        <taxon>Pseudomonadati</taxon>
        <taxon>Pseudomonadota</taxon>
        <taxon>Alphaproteobacteria</taxon>
        <taxon>Sphingomonadales</taxon>
        <taxon>Sphingomonadaceae</taxon>
        <taxon>Sphingomonas</taxon>
    </lineage>
</organism>
<evidence type="ECO:0000313" key="3">
    <source>
        <dbReference type="Proteomes" id="UP000074072"/>
    </source>
</evidence>
<dbReference type="OrthoDB" id="7503989at2"/>
<dbReference type="AlphaFoldDB" id="A0A147IL48"/>
<dbReference type="Proteomes" id="UP000074072">
    <property type="component" value="Unassembled WGS sequence"/>
</dbReference>
<accession>A0A147IL48</accession>
<comment type="caution">
    <text evidence="2">The sequence shown here is derived from an EMBL/GenBank/DDBJ whole genome shotgun (WGS) entry which is preliminary data.</text>
</comment>
<gene>
    <name evidence="2" type="ORF">SB4_16945</name>
</gene>
<dbReference type="InterPro" id="IPR054267">
    <property type="entry name" value="DUF6998"/>
</dbReference>
<dbReference type="PATRIC" id="fig|33051.4.peg.865"/>
<dbReference type="Pfam" id="PF22522">
    <property type="entry name" value="DUF6998"/>
    <property type="match status" value="1"/>
</dbReference>
<evidence type="ECO:0000259" key="1">
    <source>
        <dbReference type="Pfam" id="PF22522"/>
    </source>
</evidence>
<protein>
    <recommendedName>
        <fullName evidence="1">DUF6998 domain-containing protein</fullName>
    </recommendedName>
</protein>
<evidence type="ECO:0000313" key="2">
    <source>
        <dbReference type="EMBL" id="KTT95774.1"/>
    </source>
</evidence>
<dbReference type="EMBL" id="LDTE01000126">
    <property type="protein sequence ID" value="KTT95774.1"/>
    <property type="molecule type" value="Genomic_DNA"/>
</dbReference>
<feature type="domain" description="DUF6998" evidence="1">
    <location>
        <begin position="17"/>
        <end position="154"/>
    </location>
</feature>
<reference evidence="2 3" key="1">
    <citation type="journal article" date="2016" name="Front. Microbiol.">
        <title>Genomic Resource of Rice Seed Associated Bacteria.</title>
        <authorList>
            <person name="Midha S."/>
            <person name="Bansal K."/>
            <person name="Sharma S."/>
            <person name="Kumar N."/>
            <person name="Patil P.P."/>
            <person name="Chaudhry V."/>
            <person name="Patil P.B."/>
        </authorList>
    </citation>
    <scope>NUCLEOTIDE SEQUENCE [LARGE SCALE GENOMIC DNA]</scope>
    <source>
        <strain evidence="2 3">SB4</strain>
    </source>
</reference>
<sequence>MPIDERRIVLPDAVRALVVAHRALVASYAATSLRFTLDGRLVGDIAEATAAEAFGLDLCRVRTPGVDALTRDGRTVQVKSSGIGMGPAFTPGDGRALHLIFLLIDFENAVAHVRYNGLEAPVRAELPEVFGGTKRVRLSRVLALDAAVPEGHRLARVR</sequence>
<proteinExistence type="predicted"/>